<feature type="compositionally biased region" description="Basic and acidic residues" evidence="12">
    <location>
        <begin position="763"/>
        <end position="772"/>
    </location>
</feature>
<dbReference type="Gene3D" id="3.90.1750.10">
    <property type="entry name" value="Hect, E3 ligase catalytic domains"/>
    <property type="match status" value="1"/>
</dbReference>
<dbReference type="InterPro" id="IPR050409">
    <property type="entry name" value="E3_ubiq-protein_ligase"/>
</dbReference>
<evidence type="ECO:0000256" key="11">
    <source>
        <dbReference type="PROSITE-ProRule" id="PRU00104"/>
    </source>
</evidence>
<feature type="compositionally biased region" description="Low complexity" evidence="12">
    <location>
        <begin position="3168"/>
        <end position="3178"/>
    </location>
</feature>
<organism evidence="14 15">
    <name type="scientific">Colletotrichum lupini</name>
    <dbReference type="NCBI Taxonomy" id="145971"/>
    <lineage>
        <taxon>Eukaryota</taxon>
        <taxon>Fungi</taxon>
        <taxon>Dikarya</taxon>
        <taxon>Ascomycota</taxon>
        <taxon>Pezizomycotina</taxon>
        <taxon>Sordariomycetes</taxon>
        <taxon>Hypocreomycetidae</taxon>
        <taxon>Glomerellales</taxon>
        <taxon>Glomerellaceae</taxon>
        <taxon>Colletotrichum</taxon>
        <taxon>Colletotrichum acutatum species complex</taxon>
    </lineage>
</organism>
<dbReference type="PANTHER" id="PTHR11254:SF67">
    <property type="entry name" value="E3 UBIQUITIN-PROTEIN LIGASE HUWE1"/>
    <property type="match status" value="1"/>
</dbReference>
<evidence type="ECO:0000256" key="12">
    <source>
        <dbReference type="SAM" id="MobiDB-lite"/>
    </source>
</evidence>
<accession>A0A9Q8SD31</accession>
<dbReference type="InterPro" id="IPR035983">
    <property type="entry name" value="Hect_E3_ubiquitin_ligase"/>
</dbReference>
<dbReference type="GO" id="GO:0006511">
    <property type="term" value="P:ubiquitin-dependent protein catabolic process"/>
    <property type="evidence" value="ECO:0007669"/>
    <property type="project" value="TreeGrafter"/>
</dbReference>
<dbReference type="InterPro" id="IPR000569">
    <property type="entry name" value="HECT_dom"/>
</dbReference>
<feature type="region of interest" description="Disordered" evidence="12">
    <location>
        <begin position="3409"/>
        <end position="3437"/>
    </location>
</feature>
<feature type="region of interest" description="Disordered" evidence="12">
    <location>
        <begin position="1997"/>
        <end position="2061"/>
    </location>
</feature>
<dbReference type="FunFam" id="3.30.2160.10:FF:000001">
    <property type="entry name" value="E3 ubiquitin-protein ligase NEDD4-like"/>
    <property type="match status" value="1"/>
</dbReference>
<feature type="compositionally biased region" description="Basic and acidic residues" evidence="12">
    <location>
        <begin position="2938"/>
        <end position="2961"/>
    </location>
</feature>
<keyword evidence="8" id="KW-0509">mRNA transport</keyword>
<evidence type="ECO:0000256" key="2">
    <source>
        <dbReference type="ARBA" id="ARBA00004123"/>
    </source>
</evidence>
<feature type="region of interest" description="Disordered" evidence="12">
    <location>
        <begin position="2460"/>
        <end position="2648"/>
    </location>
</feature>
<feature type="compositionally biased region" description="Basic and acidic residues" evidence="12">
    <location>
        <begin position="2015"/>
        <end position="2029"/>
    </location>
</feature>
<feature type="region of interest" description="Disordered" evidence="12">
    <location>
        <begin position="3449"/>
        <end position="3478"/>
    </location>
</feature>
<feature type="compositionally biased region" description="Basic and acidic residues" evidence="12">
    <location>
        <begin position="790"/>
        <end position="807"/>
    </location>
</feature>
<dbReference type="InterPro" id="IPR025527">
    <property type="entry name" value="HUWE1/Rev1_UBM"/>
</dbReference>
<dbReference type="InterPro" id="IPR010314">
    <property type="entry name" value="E3_Ub_ligase_DUF913"/>
</dbReference>
<comment type="similarity">
    <text evidence="10">Belongs to the UPL family. TOM1/PTR1 subfamily.</text>
</comment>
<keyword evidence="9" id="KW-0539">Nucleus</keyword>
<feature type="region of interest" description="Disordered" evidence="12">
    <location>
        <begin position="1557"/>
        <end position="1600"/>
    </location>
</feature>
<comment type="subcellular location">
    <subcellularLocation>
        <location evidence="2">Nucleus</location>
    </subcellularLocation>
</comment>
<dbReference type="CDD" id="cd00078">
    <property type="entry name" value="HECTc"/>
    <property type="match status" value="1"/>
</dbReference>
<dbReference type="FunFam" id="3.90.1750.10:FF:000003">
    <property type="entry name" value="E3 ubiquitin-protein ligase UPL1"/>
    <property type="match status" value="1"/>
</dbReference>
<feature type="region of interest" description="Disordered" evidence="12">
    <location>
        <begin position="289"/>
        <end position="340"/>
    </location>
</feature>
<keyword evidence="15" id="KW-1185">Reference proteome</keyword>
<evidence type="ECO:0000256" key="9">
    <source>
        <dbReference type="ARBA" id="ARBA00023242"/>
    </source>
</evidence>
<keyword evidence="5" id="KW-0813">Transport</keyword>
<dbReference type="PANTHER" id="PTHR11254">
    <property type="entry name" value="HECT DOMAIN UBIQUITIN-PROTEIN LIGASE"/>
    <property type="match status" value="1"/>
</dbReference>
<dbReference type="GO" id="GO:0000209">
    <property type="term" value="P:protein polyubiquitination"/>
    <property type="evidence" value="ECO:0007669"/>
    <property type="project" value="TreeGrafter"/>
</dbReference>
<evidence type="ECO:0000259" key="13">
    <source>
        <dbReference type="PROSITE" id="PS50237"/>
    </source>
</evidence>
<feature type="compositionally biased region" description="Low complexity" evidence="12">
    <location>
        <begin position="1221"/>
        <end position="1244"/>
    </location>
</feature>
<feature type="compositionally biased region" description="Basic and acidic residues" evidence="12">
    <location>
        <begin position="2587"/>
        <end position="2599"/>
    </location>
</feature>
<dbReference type="EMBL" id="CP019471">
    <property type="protein sequence ID" value="UQC74863.1"/>
    <property type="molecule type" value="Genomic_DNA"/>
</dbReference>
<dbReference type="Proteomes" id="UP000830671">
    <property type="component" value="Chromosome 1"/>
</dbReference>
<dbReference type="Pfam" id="PF06025">
    <property type="entry name" value="DUF913"/>
    <property type="match status" value="1"/>
</dbReference>
<dbReference type="GO" id="GO:0005737">
    <property type="term" value="C:cytoplasm"/>
    <property type="evidence" value="ECO:0007669"/>
    <property type="project" value="TreeGrafter"/>
</dbReference>
<sequence length="4114" mass="457788">MGKITKQMQPKHAETLSPWLKDFVTSACSTPLPLLPNHLHKFPTRWPYPRGDLYHWIPLLNRFDDILDCFCTTYNLEQGPQNRDFGRDLLLNQGAKTEQYGDQTWDNDGLVKLGYNADGDRQLIEAVLKFTRILLQHCGNRSIYSSSMVLNKLLNTTVLSLLLATLQVSAELAQRYQASVKRIGSASRTVSTALLSNHYQIDLDRVNSVALPFAKTPIVSLSDSLATATPTSSAKGKEKPQAPSHKNAAAMFANDLGSILTPDNGRWNGWGDIKITYTVASIAKDHPVSTAHDRIGSNMPSTPTPLRRSTTAGSQHNTPRSARQAGVDEASPLSTRSPIVANDHTKSSQRIFDLPQSVVASTPIYELLARCPADMPASAKYEILNRLRVAKALLGGAESRQEALAVRLLAITNLAFIHPETTFVEKVLRHDNDETRRYQLAYQLAELIHPPADGSIQVPLWLQSIVLGLLEVISNYAARYQDVLSALNANVNHGILLYVIRKAVAGMKTSEPDRGIHTTEVDEWRTSLFSLTTHLAMSTRIGAEMVTAGLMDILVEILKIRSDVAQRNQSMILAFLDGLIWTYQNAFQSFFSGSGLDAISELLVITVAEAKQLVQAGEGNTPEHYCQVVDYEIPYNQQQTLKWVLKFVHHMMTNSYTYGGNTDRLLRNLVDKSELLASLRDIMQNTKRYGSVLWTTTVTVLSDFINNDPTSFAAISESGIIVAYLEAITGHPVTSQPTIAPSQDAEEQTADTADPGDNNGENNTDRDNRNRDEDDEGSPESSNASIQIDADTRPHPPPEEEIAQSHERRPLAQGILPTSDAINVVPQVLNSICLNNAGMKMVASSRALESFLEIFESPAHVNTMETDPHLASNVGASFDELARHHPNLRRPISNAVIDMVARVRSFGIYKAKTAGWGAKLYISDGSQNPPSADEKYKDLVLHPTTEFGTEGKGKGRGDNLDVEMSDATEITAQKGALGSDEPSTSATAYNDITPYVYALSSFLSAYLNNNTLKAYFITHGGLELLLDVAELPSLPHDFCDSHAARTLHLVISQLVEQSPVLGLPSLLRRAQASVDTLKPLAEYKNDSPYFHPFLGLDGRMTLDEVRSLDPSVQERIFNGNKMVKALLTAQSLIKTLYECFTSSPRSNSVQLYPINVFDYYLELVKSLGPLLKAVLAEEGAGHNVLPQHWWAKRPAPGSDVMVSITGAAGVQSVGEGEGETEAASAPAEPSDSAPSAAVPATAPGTQLKTPTKQEQATFRYKNYETLRILLHSMVPSTFPFFQQLGKALFPRRERDAYSRPKHIDIARELSGTILAQLAPSVDPAEPRGKEYHYWIIMLHTLTEMLMDNTRASGERSSVQVVIPVLVAFLDQGGFQVLTTMVRRFSAEICKDAGDSDVGATASARVASFGLGKIFEFFAALVNGKNISDSTAQFGLLPRSAERRPDTPISHQIVVEVRMAVLPVIREIWESTLIEKLRPEAVAKVIEILKIISAGDQEPSRNTPAVELFKKSTVLFNWQAHTPLIGLLEEDGADVELAREAVFRANWNQPSATEYCRSHKAGKAGQRNPVPPEDAYNPERPEPTNQTSQSDNTAPVPAAPADADAMAVDVAPEFVTPELDRLLGDAVLGDLGNRASEWNGNSDGRPAIAGESQARPDASTPAATTEEQARASTETQTTSKEKLDEERSKLRGNLIDRSLDVVRAHPHSAIELSELISAMVFRQPNDDARDEVGATLANALTSLSFDDSESKSNGTSIAAYAHLLALLMQEKSFFKCNIDTLREKVDEYISFLDLKGSSTSNKELPPWIPYILLIVELLLSYDEQPIEAQWKPPSNDSETIAPAVLPQRNLIVSAEQRNRLLDVILELLPGLGKEETLATSVLRVIVILTRKPAMAQKVGDKHNLGRLFAMAKQLAGVGSARLKESKTTGSIMSILRHIVEDEETLKQIMRAEIRNLFDNPQRTQRNLDLSTYLRNMAPLALRSPDLFVEITNEMTKLSRWTPGSEGSSRAQQLALKEPDSGSKIKAHEEEASVEPAVQATEDLSIHDVKQSTETDDKEMADAPKQVAELKRPVVENPHGIIYFLLCELLKYREVDDNEPPQASKDMENIAPSGSAPTESASKEATPDNQDAADNKDKDKKSTKPVFRAEDHPHFIYRCFLLNCLAELLQSYNQTKVEFINFKRSISLQTNTPVKPRSNVLNYLIHDLLCQGNLSDNADSIVSKKKAATSAQAQQVLVALVAKTGEKVIDKTRDRFEYDDEPDLLFVRKFVLDTILKAYERAATPEEPVDTRYLKMQCLAELMNHIIGEKDKETTSQRALDSPQGRSQAQLRRMMYEKGYLDKLTSSIAEVDLSHAGVKRAIKYVLRVLRVLTDTAKELSRSHVLPSTSLPENAEDDIISTSSMSDMDDDREETPDLYRNSTLGMLEPRGSDDESDDEDGMYHALDWTYMPLLTQGVEDDDEEMYDDDYGDELDYGEEEVSDDGEDGVSDEDEELGEMGHIEGLHGDPGVVEVIMGDEDDDMDEDDDDSEDDEMDSDDMDEMEEHLDVVEEIVDEDGNPLEDDGASDWESESEEEEEEDDEDIDYEAEAQDREEAHVHGMESEDMIENLARAVMDPEDYDGDDMDDLGDHYIDDGRDEDDDEDDDEDMEEDELIYDEAYPHDHQSSNLPSALGWDTLVVEPFGGQPQHAHRHRHGHRSPFPPGFMVGGGRDPLGGMFSSIDAVYQQNEQLTGPADFRSYFSPRHRPNAVPNNADDGVNPLLRRNGQGREASPRPAPGSGMIGLRLPPEIFGPGVQHLSNSPIAILNDLVASLPVMRHGQSAVHLSITQNGRGEVREYHVAPRESRADSRRETTYHEPQQAVAFTPESTFERYQEEARMVFGGAHFIEKAQKLVNILLSKLVPPAMEYEKKLKAEEEERRKVREEERRKFEEEARRLLEAKEANEKAAREKKEAEEREEQERAAAEAAAAAGERDLASTQESHTDSAGSQAMEGVETQEPSATLAEDTADDASRVMTTIRGEEVDVTELGIDPDYLAALPEEFREEVIAQTVSTRRSQAREEAATGEQGEVFQEFLDALPEDLRLEIVQQERQDARRRERDEQRRQATTAGQDQIAVDMDPASILLTFPPELRQQVLMDQGEDIMDHLPPEMAAQARLLAQQHSAHPAVTGRSPPVVARRPGAPPVESGEANENKVQRRTVVQMLDKPGVATLLRLMFISQIGSIRNYLFSVLADVCENRQNRLEVISTILLILQEGSTDMEAVERSFSQLSVKAKKSKDKDADPKTPQNLKRTLTSLSAAVHQQSNSEISPLMVVHQCLDLLQDLSTKNPHIPMLFLTEHEAVGSSLKRTLSRKAKAKDSKAHKYAINSLLTLLDRDLVMESSVVMAYLADLLNKITVPLATMERRRREALEKAAREAKKKAAESAAEANPASASAAQPAEDAILETAADVEVQEPKGESAENAKTTDKSTTQKAPRQMQVPIIPPHNLTLVVKIFVARECSSKTFQNTISAIKNLSAIPGAKATFGQELVRQARVLSENIVADLDELLPHIEKATSGTEIQGVALAKFSPGASEQNKLLRVLTALDHLFDNKKKSDKADEDAETSINEKQDLVTSLYHNSTFSMMWEKLSACLSAIRERENMVNVATILLPLIESLMVVCKNTAMNDDSQTQNQTSKEMLLSSPPPENRMAGLFFTFTEDHRRILNELVRNSPKLMSGTFSLLVKNPKVLEFDNKRNYFNRSVHSRSSNNQRPSFPALQLSVRREHVFHDSFKSLYFKTGDEMKYGKLNIRFHNEEGVDAGGVTREWFQVLSRQMFDANYALFIPVSSDRTTFHPNKLSGINDEHLMFFKFIGRIIGKALYEGRVLDCYFSRAVYKRILGKSVSVKDMESFDPDYYKSLVWMLDNDITDIITETFSVEDDEFGVTRTVDLCPGGRDIAVTEENKHDYVRLVVEHKLLSSVKEQMEHFLKGFHDIIPADLISIFNEQELELLISGLPDIDVDDWKSNTEYHNYTPSSPQIQWFWRAIRSFDKEERAKLLQFVTGTSKVPLNGFKELEGMNGINRFNIHRDYGNKERLPSSHTCFNQLDLPEYENYEMLRQQLMKAITAGSDYFGFA</sequence>
<feature type="compositionally biased region" description="Basic and acidic residues" evidence="12">
    <location>
        <begin position="3409"/>
        <end position="3421"/>
    </location>
</feature>
<dbReference type="RefSeq" id="XP_049136512.1">
    <property type="nucleotide sequence ID" value="XM_049280555.1"/>
</dbReference>
<dbReference type="Gene3D" id="3.30.2160.10">
    <property type="entry name" value="Hect, E3 ligase catalytic domain"/>
    <property type="match status" value="1"/>
</dbReference>
<feature type="compositionally biased region" description="Basic and acidic residues" evidence="12">
    <location>
        <begin position="1678"/>
        <end position="1688"/>
    </location>
</feature>
<keyword evidence="6" id="KW-0808">Transferase</keyword>
<feature type="compositionally biased region" description="Acidic residues" evidence="12">
    <location>
        <begin position="2460"/>
        <end position="2494"/>
    </location>
</feature>
<gene>
    <name evidence="14" type="ORF">CLUP02_01515</name>
</gene>
<dbReference type="Pfam" id="PF00632">
    <property type="entry name" value="HECT"/>
    <property type="match status" value="1"/>
</dbReference>
<feature type="region of interest" description="Disordered" evidence="12">
    <location>
        <begin position="2381"/>
        <end position="2438"/>
    </location>
</feature>
<reference evidence="14" key="1">
    <citation type="journal article" date="2021" name="Mol. Plant Microbe Interact.">
        <title>Complete Genome Sequence of the Plant-Pathogenic Fungus Colletotrichum lupini.</title>
        <authorList>
            <person name="Baroncelli R."/>
            <person name="Pensec F."/>
            <person name="Da Lio D."/>
            <person name="Boufleur T."/>
            <person name="Vicente I."/>
            <person name="Sarrocco S."/>
            <person name="Picot A."/>
            <person name="Baraldi E."/>
            <person name="Sukno S."/>
            <person name="Thon M."/>
            <person name="Le Floch G."/>
        </authorList>
    </citation>
    <scope>NUCLEOTIDE SEQUENCE</scope>
    <source>
        <strain evidence="14">IMI 504893</strain>
    </source>
</reference>
<evidence type="ECO:0000256" key="8">
    <source>
        <dbReference type="ARBA" id="ARBA00022816"/>
    </source>
</evidence>
<evidence type="ECO:0000256" key="1">
    <source>
        <dbReference type="ARBA" id="ARBA00000885"/>
    </source>
</evidence>
<dbReference type="EC" id="2.3.2.26" evidence="4"/>
<feature type="compositionally biased region" description="Low complexity" evidence="12">
    <location>
        <begin position="3422"/>
        <end position="3437"/>
    </location>
</feature>
<feature type="compositionally biased region" description="Acidic residues" evidence="12">
    <location>
        <begin position="2513"/>
        <end position="2586"/>
    </location>
</feature>
<dbReference type="GO" id="GO:0061630">
    <property type="term" value="F:ubiquitin protein ligase activity"/>
    <property type="evidence" value="ECO:0007669"/>
    <property type="project" value="UniProtKB-EC"/>
</dbReference>
<evidence type="ECO:0000256" key="6">
    <source>
        <dbReference type="ARBA" id="ARBA00022679"/>
    </source>
</evidence>
<feature type="region of interest" description="Disordered" evidence="12">
    <location>
        <begin position="734"/>
        <end position="807"/>
    </location>
</feature>
<dbReference type="GO" id="GO:0051028">
    <property type="term" value="P:mRNA transport"/>
    <property type="evidence" value="ECO:0007669"/>
    <property type="project" value="UniProtKB-KW"/>
</dbReference>
<dbReference type="GO" id="GO:0005634">
    <property type="term" value="C:nucleus"/>
    <property type="evidence" value="ECO:0007669"/>
    <property type="project" value="UniProtKB-SubCell"/>
</dbReference>
<feature type="compositionally biased region" description="Polar residues" evidence="12">
    <location>
        <begin position="312"/>
        <end position="321"/>
    </location>
</feature>
<feature type="compositionally biased region" description="Basic and acidic residues" evidence="12">
    <location>
        <begin position="3452"/>
        <end position="3466"/>
    </location>
</feature>
<dbReference type="KEGG" id="clup:CLUP02_01515"/>
<feature type="region of interest" description="Disordered" evidence="12">
    <location>
        <begin position="1634"/>
        <end position="1688"/>
    </location>
</feature>
<evidence type="ECO:0000313" key="15">
    <source>
        <dbReference type="Proteomes" id="UP000830671"/>
    </source>
</evidence>
<feature type="compositionally biased region" description="Polar residues" evidence="12">
    <location>
        <begin position="2974"/>
        <end position="2986"/>
    </location>
</feature>
<feature type="compositionally biased region" description="Acidic residues" evidence="12">
    <location>
        <begin position="2404"/>
        <end position="2413"/>
    </location>
</feature>
<feature type="region of interest" description="Disordered" evidence="12">
    <location>
        <begin position="2743"/>
        <end position="2779"/>
    </location>
</feature>
<feature type="domain" description="HECT" evidence="13">
    <location>
        <begin position="3778"/>
        <end position="4114"/>
    </location>
</feature>
<evidence type="ECO:0000256" key="7">
    <source>
        <dbReference type="ARBA" id="ARBA00022786"/>
    </source>
</evidence>
<dbReference type="SUPFAM" id="SSF56204">
    <property type="entry name" value="Hect, E3 ligase catalytic domain"/>
    <property type="match status" value="1"/>
</dbReference>
<evidence type="ECO:0000256" key="10">
    <source>
        <dbReference type="ARBA" id="ARBA00034494"/>
    </source>
</evidence>
<evidence type="ECO:0000313" key="14">
    <source>
        <dbReference type="EMBL" id="UQC74863.1"/>
    </source>
</evidence>
<keyword evidence="7 11" id="KW-0833">Ubl conjugation pathway</keyword>
<feature type="compositionally biased region" description="Basic and acidic residues" evidence="12">
    <location>
        <begin position="2131"/>
        <end position="2143"/>
    </location>
</feature>
<dbReference type="Pfam" id="PF06012">
    <property type="entry name" value="DUF908"/>
    <property type="match status" value="1"/>
</dbReference>
<feature type="compositionally biased region" description="Polar residues" evidence="12">
    <location>
        <begin position="1582"/>
        <end position="1592"/>
    </location>
</feature>
<comment type="catalytic activity">
    <reaction evidence="1">
        <text>S-ubiquitinyl-[E2 ubiquitin-conjugating enzyme]-L-cysteine + [acceptor protein]-L-lysine = [E2 ubiquitin-conjugating enzyme]-L-cysteine + N(6)-ubiquitinyl-[acceptor protein]-L-lysine.</text>
        <dbReference type="EC" id="2.3.2.26"/>
    </reaction>
</comment>
<feature type="compositionally biased region" description="Acidic residues" evidence="12">
    <location>
        <begin position="2633"/>
        <end position="2648"/>
    </location>
</feature>
<protein>
    <recommendedName>
        <fullName evidence="4">HECT-type E3 ubiquitin transferase</fullName>
        <ecNumber evidence="4">2.3.2.26</ecNumber>
    </recommendedName>
</protein>
<name>A0A9Q8SD31_9PEZI</name>
<dbReference type="GeneID" id="73335565"/>
<feature type="compositionally biased region" description="Low complexity" evidence="12">
    <location>
        <begin position="300"/>
        <end position="311"/>
    </location>
</feature>
<dbReference type="Gene3D" id="3.30.2410.10">
    <property type="entry name" value="Hect, E3 ligase catalytic domain"/>
    <property type="match status" value="1"/>
</dbReference>
<feature type="region of interest" description="Disordered" evidence="12">
    <location>
        <begin position="3163"/>
        <end position="3190"/>
    </location>
</feature>
<feature type="region of interest" description="Disordered" evidence="12">
    <location>
        <begin position="2095"/>
        <end position="2143"/>
    </location>
</feature>
<feature type="region of interest" description="Disordered" evidence="12">
    <location>
        <begin position="2938"/>
        <end position="3009"/>
    </location>
</feature>
<feature type="region of interest" description="Disordered" evidence="12">
    <location>
        <begin position="1211"/>
        <end position="1253"/>
    </location>
</feature>
<dbReference type="InterPro" id="IPR010309">
    <property type="entry name" value="E3_Ub_ligase_DUF908"/>
</dbReference>
<evidence type="ECO:0000256" key="5">
    <source>
        <dbReference type="ARBA" id="ARBA00022448"/>
    </source>
</evidence>
<comment type="pathway">
    <text evidence="3">Protein modification; protein ubiquitination.</text>
</comment>
<dbReference type="Pfam" id="PF14377">
    <property type="entry name" value="UBM"/>
    <property type="match status" value="3"/>
</dbReference>
<dbReference type="FunFam" id="3.30.2410.10:FF:000004">
    <property type="entry name" value="E3 ubiquitin-protein ligase HUWE1, variant"/>
    <property type="match status" value="1"/>
</dbReference>
<dbReference type="PROSITE" id="PS50237">
    <property type="entry name" value="HECT"/>
    <property type="match status" value="1"/>
</dbReference>
<feature type="compositionally biased region" description="Acidic residues" evidence="12">
    <location>
        <begin position="2613"/>
        <end position="2624"/>
    </location>
</feature>
<dbReference type="SMART" id="SM00119">
    <property type="entry name" value="HECTc"/>
    <property type="match status" value="1"/>
</dbReference>
<feature type="compositionally biased region" description="Basic and acidic residues" evidence="12">
    <location>
        <begin position="2042"/>
        <end position="2061"/>
    </location>
</feature>
<proteinExistence type="inferred from homology"/>
<feature type="compositionally biased region" description="Polar residues" evidence="12">
    <location>
        <begin position="1660"/>
        <end position="1677"/>
    </location>
</feature>
<evidence type="ECO:0000256" key="3">
    <source>
        <dbReference type="ARBA" id="ARBA00004906"/>
    </source>
</evidence>
<feature type="active site" description="Glycyl thioester intermediate" evidence="11">
    <location>
        <position position="4081"/>
    </location>
</feature>
<evidence type="ECO:0000256" key="4">
    <source>
        <dbReference type="ARBA" id="ARBA00012485"/>
    </source>
</evidence>